<dbReference type="AlphaFoldDB" id="A0A419F799"/>
<evidence type="ECO:0000256" key="4">
    <source>
        <dbReference type="ARBA" id="ARBA00022982"/>
    </source>
</evidence>
<keyword evidence="3" id="KW-0479">Metal-binding</keyword>
<dbReference type="Pfam" id="PF09459">
    <property type="entry name" value="EB_dh"/>
    <property type="match status" value="2"/>
</dbReference>
<accession>A0A419F799</accession>
<reference evidence="7 8" key="1">
    <citation type="journal article" date="2017" name="ISME J.">
        <title>Energy and carbon metabolisms in a deep terrestrial subsurface fluid microbial community.</title>
        <authorList>
            <person name="Momper L."/>
            <person name="Jungbluth S.P."/>
            <person name="Lee M.D."/>
            <person name="Amend J.P."/>
        </authorList>
    </citation>
    <scope>NUCLEOTIDE SEQUENCE [LARGE SCALE GENOMIC DNA]</scope>
    <source>
        <strain evidence="7">SURF_17</strain>
    </source>
</reference>
<name>A0A419F799_9BACT</name>
<keyword evidence="2" id="KW-0349">Heme</keyword>
<protein>
    <recommendedName>
        <fullName evidence="6">Cytochrome c-552/DMSO reductase-like haem-binding domain-containing protein</fullName>
    </recommendedName>
</protein>
<organism evidence="7 8">
    <name type="scientific">Candidatus Abyssobacteria bacterium SURF_17</name>
    <dbReference type="NCBI Taxonomy" id="2093361"/>
    <lineage>
        <taxon>Bacteria</taxon>
        <taxon>Pseudomonadati</taxon>
        <taxon>Candidatus Hydrogenedentota</taxon>
        <taxon>Candidatus Abyssobacteria</taxon>
    </lineage>
</organism>
<keyword evidence="1" id="KW-0813">Transport</keyword>
<dbReference type="Gene3D" id="2.60.40.1190">
    <property type="match status" value="1"/>
</dbReference>
<gene>
    <name evidence="7" type="ORF">C4532_02950</name>
</gene>
<evidence type="ECO:0000256" key="5">
    <source>
        <dbReference type="ARBA" id="ARBA00023004"/>
    </source>
</evidence>
<keyword evidence="5" id="KW-0408">Iron</keyword>
<dbReference type="GO" id="GO:0046872">
    <property type="term" value="F:metal ion binding"/>
    <property type="evidence" value="ECO:0007669"/>
    <property type="project" value="UniProtKB-KW"/>
</dbReference>
<feature type="domain" description="Cytochrome c-552/DMSO reductase-like haem-binding" evidence="6">
    <location>
        <begin position="29"/>
        <end position="215"/>
    </location>
</feature>
<evidence type="ECO:0000256" key="2">
    <source>
        <dbReference type="ARBA" id="ARBA00022617"/>
    </source>
</evidence>
<evidence type="ECO:0000313" key="7">
    <source>
        <dbReference type="EMBL" id="RJP74292.1"/>
    </source>
</evidence>
<dbReference type="GO" id="GO:0020037">
    <property type="term" value="F:heme binding"/>
    <property type="evidence" value="ECO:0007669"/>
    <property type="project" value="InterPro"/>
</dbReference>
<dbReference type="EMBL" id="QZKI01000017">
    <property type="protein sequence ID" value="RJP74292.1"/>
    <property type="molecule type" value="Genomic_DNA"/>
</dbReference>
<dbReference type="Proteomes" id="UP000285961">
    <property type="component" value="Unassembled WGS sequence"/>
</dbReference>
<dbReference type="InterPro" id="IPR019020">
    <property type="entry name" value="Cyt-c552/DMSO_Rdtase_haem-bd"/>
</dbReference>
<proteinExistence type="predicted"/>
<evidence type="ECO:0000256" key="1">
    <source>
        <dbReference type="ARBA" id="ARBA00022448"/>
    </source>
</evidence>
<keyword evidence="4" id="KW-0249">Electron transport</keyword>
<evidence type="ECO:0000259" key="6">
    <source>
        <dbReference type="SMART" id="SM00887"/>
    </source>
</evidence>
<evidence type="ECO:0000256" key="3">
    <source>
        <dbReference type="ARBA" id="ARBA00022723"/>
    </source>
</evidence>
<sequence length="226" mass="25061">MAENATTTVEKIVAERVSASREELLKLDSPVWASAKEYALDTAATPLANQPSPYIKATREEKDIGKITRVNIKSVHNGKEIFFYLKWKTPEANLSIGDLSTFPDGVSLLFPMKDDVDTPIKEMGTQDAPTNSWYWRADFDNKPKNQIAQGLSTSLYTENSSIIANSEWKNGEWKVVMARAFEVPEEAIKLAAGKKKSIGIAAWEGSAGERGGVKAFSKEWRDFVLA</sequence>
<dbReference type="SMART" id="SM00887">
    <property type="entry name" value="EB_dh"/>
    <property type="match status" value="1"/>
</dbReference>
<comment type="caution">
    <text evidence="7">The sequence shown here is derived from an EMBL/GenBank/DDBJ whole genome shotgun (WGS) entry which is preliminary data.</text>
</comment>
<evidence type="ECO:0000313" key="8">
    <source>
        <dbReference type="Proteomes" id="UP000285961"/>
    </source>
</evidence>